<keyword evidence="1" id="KW-0696">RNA-directed RNA polymerase</keyword>
<keyword evidence="1" id="KW-0694">RNA-binding</keyword>
<dbReference type="PANTHER" id="PTHR23079">
    <property type="entry name" value="RNA-DEPENDENT RNA POLYMERASE"/>
    <property type="match status" value="1"/>
</dbReference>
<evidence type="ECO:0000256" key="1">
    <source>
        <dbReference type="RuleBase" id="RU363098"/>
    </source>
</evidence>
<comment type="caution">
    <text evidence="3">The sequence shown here is derived from an EMBL/GenBank/DDBJ whole genome shotgun (WGS) entry which is preliminary data.</text>
</comment>
<sequence length="656" mass="76533">MPMAGEFHLCITDQTNNLPPRCEHTDVLHVQFHGTGKNNYTVNYEKVDCTLLTKFLEKRSEKDFHEMLMKLSFNIERAQDVKEFCGRVLERGIYWNQRLYVFLGHLEAQLRRKSCYFMNASHEEIHGLLAQFGDFLEEQNIGKRARKIGMLLSPLKQTHSLDPAQCRFEQDIKRGFFRSYTFTDGCGFMSREFSLEVQKTLKLDYHPSTVQVRYRGTEGLLVLKEDLTEIKVQFHESMRKFATLEQNMPESLHFLDLLDYSRPYENGYLDNQMIMLLAERGVPLQNLEKLQSGYFELLEGICKETAEYFLRFKGELGLLEEIKARGIDAQMKRRLKSLRSKELDEIKKAPGQTRILVPQSRVVFAVCDPYNKLKYGECYFNPTMSDDEAKSFPGVDKKFVVARSPCYHPGDVRVLRLTDDEQSYENLRDCLVMPVKGPRPQAFECAGGTLGGDKFFISWNKNVIPSAVEKPCAYPLKKLSGMRKAMSHITSFVLWSRQINPQKRNERARQEMQQYFVNFEDDLAQRIDATYVEYAAVLGPSSKECRKLCKMFYQVVNLMEDRAAMEKEFLKLEKRGLRLKSSVALCAPAPSETTHLLTNEERTHVEHSLPEQTFRLSRLMRRSRRHNYSHEARKKIEVKAEEYVKRVQREFQKCVV</sequence>
<comment type="similarity">
    <text evidence="1">Belongs to the RdRP family.</text>
</comment>
<proteinExistence type="inferred from homology"/>
<dbReference type="Pfam" id="PF05183">
    <property type="entry name" value="RdRP"/>
    <property type="match status" value="1"/>
</dbReference>
<evidence type="ECO:0000259" key="2">
    <source>
        <dbReference type="Pfam" id="PF05183"/>
    </source>
</evidence>
<dbReference type="Proteomes" id="UP001159427">
    <property type="component" value="Unassembled WGS sequence"/>
</dbReference>
<reference evidence="3 4" key="1">
    <citation type="submission" date="2022-05" db="EMBL/GenBank/DDBJ databases">
        <authorList>
            <consortium name="Genoscope - CEA"/>
            <person name="William W."/>
        </authorList>
    </citation>
    <scope>NUCLEOTIDE SEQUENCE [LARGE SCALE GENOMIC DNA]</scope>
</reference>
<name>A0ABN8LI71_9CNID</name>
<evidence type="ECO:0000313" key="4">
    <source>
        <dbReference type="Proteomes" id="UP001159427"/>
    </source>
</evidence>
<keyword evidence="1" id="KW-0548">Nucleotidyltransferase</keyword>
<dbReference type="PANTHER" id="PTHR23079:SF55">
    <property type="entry name" value="RNA-DIRECTED RNA POLYMERASE"/>
    <property type="match status" value="1"/>
</dbReference>
<feature type="domain" description="RDRP core" evidence="2">
    <location>
        <begin position="47"/>
        <end position="556"/>
    </location>
</feature>
<protein>
    <recommendedName>
        <fullName evidence="1">RNA-dependent RNA polymerase</fullName>
        <ecNumber evidence="1">2.7.7.48</ecNumber>
    </recommendedName>
</protein>
<gene>
    <name evidence="3" type="ORF">PEVE_00032720</name>
</gene>
<keyword evidence="1" id="KW-0808">Transferase</keyword>
<dbReference type="EC" id="2.7.7.48" evidence="1"/>
<evidence type="ECO:0000313" key="3">
    <source>
        <dbReference type="EMBL" id="CAH3016809.1"/>
    </source>
</evidence>
<dbReference type="InterPro" id="IPR007855">
    <property type="entry name" value="RDRP"/>
</dbReference>
<organism evidence="3 4">
    <name type="scientific">Porites evermanni</name>
    <dbReference type="NCBI Taxonomy" id="104178"/>
    <lineage>
        <taxon>Eukaryota</taxon>
        <taxon>Metazoa</taxon>
        <taxon>Cnidaria</taxon>
        <taxon>Anthozoa</taxon>
        <taxon>Hexacorallia</taxon>
        <taxon>Scleractinia</taxon>
        <taxon>Fungiina</taxon>
        <taxon>Poritidae</taxon>
        <taxon>Porites</taxon>
    </lineage>
</organism>
<comment type="catalytic activity">
    <reaction evidence="1">
        <text>RNA(n) + a ribonucleoside 5'-triphosphate = RNA(n+1) + diphosphate</text>
        <dbReference type="Rhea" id="RHEA:21248"/>
        <dbReference type="Rhea" id="RHEA-COMP:14527"/>
        <dbReference type="Rhea" id="RHEA-COMP:17342"/>
        <dbReference type="ChEBI" id="CHEBI:33019"/>
        <dbReference type="ChEBI" id="CHEBI:61557"/>
        <dbReference type="ChEBI" id="CHEBI:140395"/>
        <dbReference type="EC" id="2.7.7.48"/>
    </reaction>
</comment>
<dbReference type="InterPro" id="IPR057596">
    <property type="entry name" value="RDRP_core"/>
</dbReference>
<keyword evidence="4" id="KW-1185">Reference proteome</keyword>
<accession>A0ABN8LI71</accession>
<dbReference type="EMBL" id="CALNXI010000048">
    <property type="protein sequence ID" value="CAH3016809.1"/>
    <property type="molecule type" value="Genomic_DNA"/>
</dbReference>